<dbReference type="Gene3D" id="3.90.550.10">
    <property type="entry name" value="Spore Coat Polysaccharide Biosynthesis Protein SpsA, Chain A"/>
    <property type="match status" value="1"/>
</dbReference>
<keyword evidence="2" id="KW-0808">Transferase</keyword>
<dbReference type="GO" id="GO:0016740">
    <property type="term" value="F:transferase activity"/>
    <property type="evidence" value="ECO:0007669"/>
    <property type="project" value="UniProtKB-KW"/>
</dbReference>
<name>A0A848EHP3_9PROT</name>
<organism evidence="2 3">
    <name type="scientific">Neoroseomonas marina</name>
    <dbReference type="NCBI Taxonomy" id="1232220"/>
    <lineage>
        <taxon>Bacteria</taxon>
        <taxon>Pseudomonadati</taxon>
        <taxon>Pseudomonadota</taxon>
        <taxon>Alphaproteobacteria</taxon>
        <taxon>Acetobacterales</taxon>
        <taxon>Acetobacteraceae</taxon>
        <taxon>Neoroseomonas</taxon>
    </lineage>
</organism>
<feature type="domain" description="Glycosyltransferase 2-like" evidence="1">
    <location>
        <begin position="230"/>
        <end position="395"/>
    </location>
</feature>
<sequence length="853" mass="91831">MDDAHALSALPHAEDPTLAATTGLAPTATAGEPRGRAERIEGDYLTGWAWIPARPDEIVHVEVFVGETMVARIAADAFRKDLLDAGIGDGRHGFMLGGVSALINAPRELVSIRFADGGGDLPNSPRWVQRRGGDLDAATTAFIRTVISDTVAAAAAPAELDPACALLTGLLAEVMDARTALSAATGLPAPSRLDQLAAGQAHGMLRELAQTLRGQYAPLSLPDADEPLVSVIIPVHNNFDFTYRCLESIIEEGAAAPFEVILVDDASTDATVLAEFVVSGAFRVVRNASNLGFLRSANAGARAARGELLFFLNNDTRVTESWLDELVRCFELHPDIGIAGSKLIYPDGSLQEAGGTVWRLGDAANWGHGADPALPRYCYLRDTDYVSGAALMIRRSRFEALGGFDERFAPAYYEDTDLCFQVREAGHRVVVQPLSRIVHHGGATCGQSADGPGAKRYQRINQRKFRQKWEKVLARHGFANHQPEYEAEHAVKRRALFIDETVPTPDRDAGSCAALAHMRLLVALGYKVTFLPASNMARIDPYTAALQRLGIECLYAPYYQSTEDAFRAMRFPPDLVYLHRHANASKYMGLVRHHFPGARIVYSVADLHFLRTRRQAEIEADEAVAARAAALETSELHAVGAADRVIVHSLEEERLLRDRVPGAAVSVVAWPVDTVALQTPLAERSGVAFVGGYAHVPNVDAARHLVSAVMPLARETLPELWTFLVGSNVPPAVAALAGPGVEVVGYVPDLRDIFSRVRCTVAPLRYGAGIKGKVLMSLAHGVPCVMSPIAAEGIDLPEALLWLVADSDAAMAEKIVALHEDDALAASLADAARSFVEARFSEVAVLRDLAAAL</sequence>
<dbReference type="SUPFAM" id="SSF53756">
    <property type="entry name" value="UDP-Glycosyltransferase/glycogen phosphorylase"/>
    <property type="match status" value="1"/>
</dbReference>
<dbReference type="Pfam" id="PF00535">
    <property type="entry name" value="Glycos_transf_2"/>
    <property type="match status" value="1"/>
</dbReference>
<dbReference type="CDD" id="cd04186">
    <property type="entry name" value="GT_2_like_c"/>
    <property type="match status" value="1"/>
</dbReference>
<evidence type="ECO:0000313" key="2">
    <source>
        <dbReference type="EMBL" id="NMJ43512.1"/>
    </source>
</evidence>
<dbReference type="InterPro" id="IPR001173">
    <property type="entry name" value="Glyco_trans_2-like"/>
</dbReference>
<reference evidence="2 3" key="1">
    <citation type="submission" date="2020-03" db="EMBL/GenBank/DDBJ databases">
        <authorList>
            <person name="Sun Q."/>
        </authorList>
    </citation>
    <scope>NUCLEOTIDE SEQUENCE [LARGE SCALE GENOMIC DNA]</scope>
    <source>
        <strain evidence="2 3">JC162</strain>
    </source>
</reference>
<gene>
    <name evidence="2" type="ORF">GWK16_19860</name>
</gene>
<dbReference type="AlphaFoldDB" id="A0A848EHP3"/>
<keyword evidence="3" id="KW-1185">Reference proteome</keyword>
<evidence type="ECO:0000259" key="1">
    <source>
        <dbReference type="Pfam" id="PF00535"/>
    </source>
</evidence>
<dbReference type="Gene3D" id="3.40.50.2000">
    <property type="entry name" value="Glycogen Phosphorylase B"/>
    <property type="match status" value="1"/>
</dbReference>
<dbReference type="RefSeq" id="WP_170055705.1">
    <property type="nucleotide sequence ID" value="NZ_JABBKX010000008.1"/>
</dbReference>
<evidence type="ECO:0000313" key="3">
    <source>
        <dbReference type="Proteomes" id="UP000548582"/>
    </source>
</evidence>
<dbReference type="InterPro" id="IPR029044">
    <property type="entry name" value="Nucleotide-diphossugar_trans"/>
</dbReference>
<dbReference type="SUPFAM" id="SSF53448">
    <property type="entry name" value="Nucleotide-diphospho-sugar transferases"/>
    <property type="match status" value="1"/>
</dbReference>
<dbReference type="Proteomes" id="UP000548582">
    <property type="component" value="Unassembled WGS sequence"/>
</dbReference>
<comment type="caution">
    <text evidence="2">The sequence shown here is derived from an EMBL/GenBank/DDBJ whole genome shotgun (WGS) entry which is preliminary data.</text>
</comment>
<dbReference type="PANTHER" id="PTHR43179:SF7">
    <property type="entry name" value="RHAMNOSYLTRANSFERASE WBBL"/>
    <property type="match status" value="1"/>
</dbReference>
<dbReference type="PANTHER" id="PTHR43179">
    <property type="entry name" value="RHAMNOSYLTRANSFERASE WBBL"/>
    <property type="match status" value="1"/>
</dbReference>
<accession>A0A848EHP3</accession>
<protein>
    <submittedName>
        <fullName evidence="2">Glycosyltransferase</fullName>
    </submittedName>
</protein>
<proteinExistence type="predicted"/>
<dbReference type="Pfam" id="PF13692">
    <property type="entry name" value="Glyco_trans_1_4"/>
    <property type="match status" value="1"/>
</dbReference>
<dbReference type="EMBL" id="JABBKX010000008">
    <property type="protein sequence ID" value="NMJ43512.1"/>
    <property type="molecule type" value="Genomic_DNA"/>
</dbReference>